<evidence type="ECO:0000256" key="3">
    <source>
        <dbReference type="ARBA" id="ARBA00022691"/>
    </source>
</evidence>
<proteinExistence type="predicted"/>
<dbReference type="Pfam" id="PF13649">
    <property type="entry name" value="Methyltransf_25"/>
    <property type="match status" value="1"/>
</dbReference>
<keyword evidence="2 5" id="KW-0808">Transferase</keyword>
<reference evidence="5 6" key="1">
    <citation type="submission" date="2016-10" db="EMBL/GenBank/DDBJ databases">
        <authorList>
            <person name="de Groot N.N."/>
        </authorList>
    </citation>
    <scope>NUCLEOTIDE SEQUENCE [LARGE SCALE GENOMIC DNA]</scope>
    <source>
        <strain evidence="5 6">DSM 44892</strain>
    </source>
</reference>
<keyword evidence="6" id="KW-1185">Reference proteome</keyword>
<feature type="domain" description="Methyltransferase" evidence="4">
    <location>
        <begin position="36"/>
        <end position="130"/>
    </location>
</feature>
<accession>A0A1G8GVZ4</accession>
<organism evidence="5 6">
    <name type="scientific">Rhodococcus triatomae</name>
    <dbReference type="NCBI Taxonomy" id="300028"/>
    <lineage>
        <taxon>Bacteria</taxon>
        <taxon>Bacillati</taxon>
        <taxon>Actinomycetota</taxon>
        <taxon>Actinomycetes</taxon>
        <taxon>Mycobacteriales</taxon>
        <taxon>Nocardiaceae</taxon>
        <taxon>Rhodococcus</taxon>
    </lineage>
</organism>
<dbReference type="AlphaFoldDB" id="A0A1G8GVZ4"/>
<dbReference type="InterPro" id="IPR041698">
    <property type="entry name" value="Methyltransf_25"/>
</dbReference>
<dbReference type="SUPFAM" id="SSF53335">
    <property type="entry name" value="S-adenosyl-L-methionine-dependent methyltransferases"/>
    <property type="match status" value="1"/>
</dbReference>
<evidence type="ECO:0000259" key="4">
    <source>
        <dbReference type="Pfam" id="PF13649"/>
    </source>
</evidence>
<keyword evidence="1 5" id="KW-0489">Methyltransferase</keyword>
<evidence type="ECO:0000256" key="2">
    <source>
        <dbReference type="ARBA" id="ARBA00022679"/>
    </source>
</evidence>
<dbReference type="RefSeq" id="WP_246442179.1">
    <property type="nucleotide sequence ID" value="NZ_CP048813.1"/>
</dbReference>
<sequence>MLTWDEYYSRSEPVWGAPPDDLLVDLATSMPRGTALDLGCGEGRNALWLATRGWQVTAVDSSPVAVTRARAVAARSPRSVRERLDFRLGSAADVRWENEYDLALVLYVHVPPPERRQIVNHAISALKPDGTLMISGYDVTDPGSWGDLPIERENLYDTTQFTEELADRLTISQIGQRRREIGPGFAVDAVVVGRTPILGTSLDPA</sequence>
<dbReference type="Gene3D" id="3.40.50.150">
    <property type="entry name" value="Vaccinia Virus protein VP39"/>
    <property type="match status" value="1"/>
</dbReference>
<dbReference type="EMBL" id="FNDN01000004">
    <property type="protein sequence ID" value="SDH98451.1"/>
    <property type="molecule type" value="Genomic_DNA"/>
</dbReference>
<evidence type="ECO:0000313" key="5">
    <source>
        <dbReference type="EMBL" id="SDH98451.1"/>
    </source>
</evidence>
<protein>
    <submittedName>
        <fullName evidence="5">Methyltransferase domain-containing protein</fullName>
    </submittedName>
</protein>
<dbReference type="GO" id="GO:0032259">
    <property type="term" value="P:methylation"/>
    <property type="evidence" value="ECO:0007669"/>
    <property type="project" value="UniProtKB-KW"/>
</dbReference>
<dbReference type="Proteomes" id="UP000183263">
    <property type="component" value="Unassembled WGS sequence"/>
</dbReference>
<name>A0A1G8GVZ4_9NOCA</name>
<evidence type="ECO:0000313" key="6">
    <source>
        <dbReference type="Proteomes" id="UP000183263"/>
    </source>
</evidence>
<gene>
    <name evidence="5" type="ORF">SAMN05444695_104219</name>
</gene>
<dbReference type="PANTHER" id="PTHR43464">
    <property type="entry name" value="METHYLTRANSFERASE"/>
    <property type="match status" value="1"/>
</dbReference>
<dbReference type="PANTHER" id="PTHR43464:SF19">
    <property type="entry name" value="UBIQUINONE BIOSYNTHESIS O-METHYLTRANSFERASE, MITOCHONDRIAL"/>
    <property type="match status" value="1"/>
</dbReference>
<dbReference type="CDD" id="cd02440">
    <property type="entry name" value="AdoMet_MTases"/>
    <property type="match status" value="1"/>
</dbReference>
<dbReference type="InterPro" id="IPR029063">
    <property type="entry name" value="SAM-dependent_MTases_sf"/>
</dbReference>
<dbReference type="GO" id="GO:0008168">
    <property type="term" value="F:methyltransferase activity"/>
    <property type="evidence" value="ECO:0007669"/>
    <property type="project" value="UniProtKB-KW"/>
</dbReference>
<keyword evidence="3" id="KW-0949">S-adenosyl-L-methionine</keyword>
<evidence type="ECO:0000256" key="1">
    <source>
        <dbReference type="ARBA" id="ARBA00022603"/>
    </source>
</evidence>